<evidence type="ECO:0000259" key="7">
    <source>
        <dbReference type="PROSITE" id="PS50048"/>
    </source>
</evidence>
<feature type="compositionally biased region" description="Basic and acidic residues" evidence="6">
    <location>
        <begin position="85"/>
        <end position="107"/>
    </location>
</feature>
<feature type="region of interest" description="Disordered" evidence="6">
    <location>
        <begin position="83"/>
        <end position="107"/>
    </location>
</feature>
<dbReference type="PANTHER" id="PTHR47338:SF5">
    <property type="entry name" value="ZN(II)2CYS6 TRANSCRIPTION FACTOR (EUROFUNG)"/>
    <property type="match status" value="1"/>
</dbReference>
<keyword evidence="9" id="KW-1185">Reference proteome</keyword>
<dbReference type="PANTHER" id="PTHR47338">
    <property type="entry name" value="ZN(II)2CYS6 TRANSCRIPTION FACTOR (EUROFUNG)-RELATED"/>
    <property type="match status" value="1"/>
</dbReference>
<accession>A0A3N2Q2B7</accession>
<dbReference type="SUPFAM" id="SSF57701">
    <property type="entry name" value="Zn2/Cys6 DNA-binding domain"/>
    <property type="match status" value="1"/>
</dbReference>
<evidence type="ECO:0000256" key="1">
    <source>
        <dbReference type="ARBA" id="ARBA00004123"/>
    </source>
</evidence>
<keyword evidence="3" id="KW-0805">Transcription regulation</keyword>
<dbReference type="CDD" id="cd12148">
    <property type="entry name" value="fungal_TF_MHR"/>
    <property type="match status" value="1"/>
</dbReference>
<proteinExistence type="predicted"/>
<dbReference type="Proteomes" id="UP000272025">
    <property type="component" value="Unassembled WGS sequence"/>
</dbReference>
<dbReference type="RefSeq" id="XP_028468719.1">
    <property type="nucleotide sequence ID" value="XM_028613112.1"/>
</dbReference>
<feature type="region of interest" description="Disordered" evidence="6">
    <location>
        <begin position="1"/>
        <end position="38"/>
    </location>
</feature>
<dbReference type="STRING" id="1314773.A0A3N2Q2B7"/>
<evidence type="ECO:0000313" key="8">
    <source>
        <dbReference type="EMBL" id="ROT40913.1"/>
    </source>
</evidence>
<dbReference type="InterPro" id="IPR036864">
    <property type="entry name" value="Zn2-C6_fun-type_DNA-bd_sf"/>
</dbReference>
<evidence type="ECO:0000256" key="5">
    <source>
        <dbReference type="ARBA" id="ARBA00023242"/>
    </source>
</evidence>
<dbReference type="OrthoDB" id="2399539at2759"/>
<keyword evidence="4" id="KW-0804">Transcription</keyword>
<name>A0A3N2Q2B7_SODAK</name>
<comment type="subcellular location">
    <subcellularLocation>
        <location evidence="1">Nucleus</location>
    </subcellularLocation>
</comment>
<dbReference type="InterPro" id="IPR001138">
    <property type="entry name" value="Zn2Cys6_DnaBD"/>
</dbReference>
<evidence type="ECO:0000256" key="4">
    <source>
        <dbReference type="ARBA" id="ARBA00023163"/>
    </source>
</evidence>
<feature type="region of interest" description="Disordered" evidence="6">
    <location>
        <begin position="617"/>
        <end position="647"/>
    </location>
</feature>
<evidence type="ECO:0000256" key="6">
    <source>
        <dbReference type="SAM" id="MobiDB-lite"/>
    </source>
</evidence>
<dbReference type="Gene3D" id="4.10.240.10">
    <property type="entry name" value="Zn(2)-C6 fungal-type DNA-binding domain"/>
    <property type="match status" value="1"/>
</dbReference>
<dbReference type="GO" id="GO:0000981">
    <property type="term" value="F:DNA-binding transcription factor activity, RNA polymerase II-specific"/>
    <property type="evidence" value="ECO:0007669"/>
    <property type="project" value="InterPro"/>
</dbReference>
<dbReference type="SMART" id="SM00906">
    <property type="entry name" value="Fungal_trans"/>
    <property type="match status" value="1"/>
</dbReference>
<evidence type="ECO:0000256" key="2">
    <source>
        <dbReference type="ARBA" id="ARBA00022723"/>
    </source>
</evidence>
<feature type="compositionally biased region" description="Polar residues" evidence="6">
    <location>
        <begin position="17"/>
        <end position="32"/>
    </location>
</feature>
<dbReference type="InterPro" id="IPR050815">
    <property type="entry name" value="TF_fung"/>
</dbReference>
<dbReference type="GeneID" id="39581590"/>
<reference evidence="8 9" key="1">
    <citation type="journal article" date="2018" name="Mol. Ecol.">
        <title>The obligate alkalophilic soda-lake fungus Sodiomyces alkalinus has shifted to a protein diet.</title>
        <authorList>
            <person name="Grum-Grzhimaylo A.A."/>
            <person name="Falkoski D.L."/>
            <person name="van den Heuvel J."/>
            <person name="Valero-Jimenez C.A."/>
            <person name="Min B."/>
            <person name="Choi I.G."/>
            <person name="Lipzen A."/>
            <person name="Daum C.G."/>
            <person name="Aanen D.K."/>
            <person name="Tsang A."/>
            <person name="Henrissat B."/>
            <person name="Bilanenko E.N."/>
            <person name="de Vries R.P."/>
            <person name="van Kan J.A.L."/>
            <person name="Grigoriev I.V."/>
            <person name="Debets A.J.M."/>
        </authorList>
    </citation>
    <scope>NUCLEOTIDE SEQUENCE [LARGE SCALE GENOMIC DNA]</scope>
    <source>
        <strain evidence="8 9">F11</strain>
    </source>
</reference>
<dbReference type="GO" id="GO:0005634">
    <property type="term" value="C:nucleus"/>
    <property type="evidence" value="ECO:0007669"/>
    <property type="project" value="UniProtKB-SubCell"/>
</dbReference>
<evidence type="ECO:0000256" key="3">
    <source>
        <dbReference type="ARBA" id="ARBA00023015"/>
    </source>
</evidence>
<sequence>MDLDEDVDPKPNPATLDFNSTRSAMTPGSQNDGAKPPIRRRAPIACRRCRRLRSKCIHEKASPPCKACEEAGLGPADCVFPARGQPDHDRQYRHPRTRVEKTAKRDPNKVRRDVLDAPISRQPTAPPTWPQPADDWDLLPPLPEVIDAVRLFTRKYFQLGFIPKDLFPQRLHRDHRSVSVFLILSILSISARFSPSLAKRYEGEIKAADYFMEQASGLALRELYQEPTLERCQAFYLLSIAQQGSGYRNKSYINLGIATRLALLMHLHREETYVLSNNATKEEIINAESARRTLWMLHSQDNLHCGTKSPTSLAASDITCLLPCAEEEFADGRQPRYRAALEDTPPARDDERLIHQPNRSLFATLIQAHYYWGKVAREATVSAKSPAPWEDSSDFAVMARKLEVWEQKLPAGHRWNHDLLLEYKEAGEDLAYMNVTMMTKLCNIVLRRPYLDEVIHPNVEDPQRRFFFAHMSDDLFRNVRDLYQQINVHFSAHGKDKSVGAQIASFCVYSCGLFSTYLCKYKKQICSDMSIIREGPNMLQRCMSILIDSKEVWPLASRWLESLEQFSRDPKAAVMSLERGMADGNDRALRSIRTIQTSSFSRDSVIPPLASDLATLGYPSQPSLRRSSHDLHGITNQPSTSQQLPAPRQEQLYYSVQTSQHSQPSYPSQMYPTQHATCAQPQPFPISMLVQPPFDQSNQQHPRPSQQTVQTLQAFSPHPNAVPMTHAANPNSLAISQLQQHGHQYDATPSSWGVPATSTLTTLGPGTDGFETELVKWSGEGAEAGNWATHGVGMISY</sequence>
<dbReference type="Pfam" id="PF04082">
    <property type="entry name" value="Fungal_trans"/>
    <property type="match status" value="1"/>
</dbReference>
<feature type="domain" description="Zn(2)-C6 fungal-type" evidence="7">
    <location>
        <begin position="45"/>
        <end position="80"/>
    </location>
</feature>
<gene>
    <name evidence="8" type="ORF">SODALDRAFT_343122</name>
</gene>
<dbReference type="EMBL" id="ML119052">
    <property type="protein sequence ID" value="ROT40913.1"/>
    <property type="molecule type" value="Genomic_DNA"/>
</dbReference>
<feature type="compositionally biased region" description="Polar residues" evidence="6">
    <location>
        <begin position="634"/>
        <end position="644"/>
    </location>
</feature>
<dbReference type="CDD" id="cd00067">
    <property type="entry name" value="GAL4"/>
    <property type="match status" value="1"/>
</dbReference>
<dbReference type="PROSITE" id="PS50048">
    <property type="entry name" value="ZN2_CY6_FUNGAL_2"/>
    <property type="match status" value="1"/>
</dbReference>
<keyword evidence="5" id="KW-0539">Nucleus</keyword>
<keyword evidence="2" id="KW-0479">Metal-binding</keyword>
<dbReference type="GO" id="GO:0003677">
    <property type="term" value="F:DNA binding"/>
    <property type="evidence" value="ECO:0007669"/>
    <property type="project" value="InterPro"/>
</dbReference>
<organism evidence="8 9">
    <name type="scientific">Sodiomyces alkalinus (strain CBS 110278 / VKM F-3762 / F11)</name>
    <name type="common">Alkaliphilic filamentous fungus</name>
    <dbReference type="NCBI Taxonomy" id="1314773"/>
    <lineage>
        <taxon>Eukaryota</taxon>
        <taxon>Fungi</taxon>
        <taxon>Dikarya</taxon>
        <taxon>Ascomycota</taxon>
        <taxon>Pezizomycotina</taxon>
        <taxon>Sordariomycetes</taxon>
        <taxon>Hypocreomycetidae</taxon>
        <taxon>Glomerellales</taxon>
        <taxon>Plectosphaerellaceae</taxon>
        <taxon>Sodiomyces</taxon>
    </lineage>
</organism>
<evidence type="ECO:0000313" key="9">
    <source>
        <dbReference type="Proteomes" id="UP000272025"/>
    </source>
</evidence>
<dbReference type="GO" id="GO:0006351">
    <property type="term" value="P:DNA-templated transcription"/>
    <property type="evidence" value="ECO:0007669"/>
    <property type="project" value="InterPro"/>
</dbReference>
<dbReference type="AlphaFoldDB" id="A0A3N2Q2B7"/>
<protein>
    <recommendedName>
        <fullName evidence="7">Zn(2)-C6 fungal-type domain-containing protein</fullName>
    </recommendedName>
</protein>
<dbReference type="InterPro" id="IPR007219">
    <property type="entry name" value="XnlR_reg_dom"/>
</dbReference>
<dbReference type="GO" id="GO:0008270">
    <property type="term" value="F:zinc ion binding"/>
    <property type="evidence" value="ECO:0007669"/>
    <property type="project" value="InterPro"/>
</dbReference>